<dbReference type="EMBL" id="QTSX02003556">
    <property type="protein sequence ID" value="KAJ9070940.1"/>
    <property type="molecule type" value="Genomic_DNA"/>
</dbReference>
<organism evidence="1 2">
    <name type="scientific">Entomophthora muscae</name>
    <dbReference type="NCBI Taxonomy" id="34485"/>
    <lineage>
        <taxon>Eukaryota</taxon>
        <taxon>Fungi</taxon>
        <taxon>Fungi incertae sedis</taxon>
        <taxon>Zoopagomycota</taxon>
        <taxon>Entomophthoromycotina</taxon>
        <taxon>Entomophthoromycetes</taxon>
        <taxon>Entomophthorales</taxon>
        <taxon>Entomophthoraceae</taxon>
        <taxon>Entomophthora</taxon>
    </lineage>
</organism>
<dbReference type="Proteomes" id="UP001165960">
    <property type="component" value="Unassembled WGS sequence"/>
</dbReference>
<protein>
    <submittedName>
        <fullName evidence="1">Uncharacterized protein</fullName>
    </submittedName>
</protein>
<evidence type="ECO:0000313" key="2">
    <source>
        <dbReference type="Proteomes" id="UP001165960"/>
    </source>
</evidence>
<accession>A0ACC2T8L7</accession>
<comment type="caution">
    <text evidence="1">The sequence shown here is derived from an EMBL/GenBank/DDBJ whole genome shotgun (WGS) entry which is preliminary data.</text>
</comment>
<proteinExistence type="predicted"/>
<gene>
    <name evidence="1" type="ORF">DSO57_1002565</name>
</gene>
<name>A0ACC2T8L7_9FUNG</name>
<evidence type="ECO:0000313" key="1">
    <source>
        <dbReference type="EMBL" id="KAJ9070940.1"/>
    </source>
</evidence>
<reference evidence="1" key="1">
    <citation type="submission" date="2022-04" db="EMBL/GenBank/DDBJ databases">
        <title>Genome of the entomopathogenic fungus Entomophthora muscae.</title>
        <authorList>
            <person name="Elya C."/>
            <person name="Lovett B.R."/>
            <person name="Lee E."/>
            <person name="Macias A.M."/>
            <person name="Hajek A.E."/>
            <person name="De Bivort B.L."/>
            <person name="Kasson M.T."/>
            <person name="De Fine Licht H.H."/>
            <person name="Stajich J.E."/>
        </authorList>
    </citation>
    <scope>NUCLEOTIDE SEQUENCE</scope>
    <source>
        <strain evidence="1">Berkeley</strain>
    </source>
</reference>
<keyword evidence="2" id="KW-1185">Reference proteome</keyword>
<sequence>MPPPPTLFLKMAKISSSTSSTPAARRKNVLNSLLKQLRDEGKLAFPPLLASYLSVSPEMEDILQLWSQVREDSGDRVANIDRLILETLEVAVSQLTSRTDLGEAEGGDTFKLASPLPLARAIIHRHTAILRDYLNTSLTWVYPLVFKLLTTISKVSINVAKETLTLLNIPDTTLDKILTYVPTPVSEEAMDDEEEDLNLIKHREIRCAYLEFCASFLEATDLTTRASFLSQGIFARLTKGLHLDELPTLTRHLDLVTLLAQPQAKLTWGSLLSLIDLPLLNKCIALLKTASSEGSENSLVFNFLIEVCTHPGTGICFRDGGWYPRERRGEDRRPVNGVLSSFLMTLRPTESLQHQTLVLGILKASPALASLYWSSCQLSLEPRLSTRWLSNMVLLQRTIELPVPSLVAPHGAAHATPSFTNIVDAILPEAFDRAMQSKCFLNQIQLVRYFGSLVLLAAFTKLDDVLGALEAHLRENMQGVNAIHGNKWETLAKEVSLEAKRRICDFRSIIALHKTTNPEDLLMSQLVPRLLKAYQRHVPDLVLQSGVSLDKLMPINLHDCHPAAQARALELLLHLPDIKWWGNAQGPSPALSLIQVYVQGVHFSLQDLACRGLHQFLGPSLLFQHDPSELSVWMNVFSTLLPVSPELGLILDRALSLAMASPYKYIDATLNMACPTLEWISRDQTLEARLLPFSPLLLALKDAIASEEGEVVAPSTMLLTRLTLDLACHSSSPGVVYTFLQACESESPRFTSGLQAARRHIGSLLGISDSLAAYPLSGAFMEGALHWEESQTLNELDKVINSALDSQFGDIFIAMLQLSARFPNLLQTIRCKFVHLCSKGGIVFNKHVLCGIESKNLDPSLLLSRLPPNLLITAIHPDSIGHPFIASLLMTSACHGDQGMAFLARAILCKLQAGLWGCQVEVESSFVLIKEMIASNSAVLPAVLNHPLLSYSFLHPNQFANEAFFLRRLNFSLSHLLANLPMDVTSHIPQAFITKITSATQDFIHLAQHTPSVSGIAPMLMDLVTILPIDALKVLASLCLADSKAAFSSLRLAQLTQTLLAALSASPEGAVTSGNMVASHLDVLSETWLLHPTLLLDNALVQALGLIVPHTKLLLEPSANISHSYTIHASLVAKSLTSSTLEKVLSALFGPEAYIHLSAERLRMSLYLVAAKKSLRLHFCRLILASPNVLQQSLHNPLLSSEMLSLMTTLMSIHQLTPSPQSQDAAEMMADAALSPVLEAFLSSSSEPTNSLQTTLLNLSPSGWGSFVTLMSDRSTLTTRHADALSLGLEASSNPYIAKLTVLSYELVLQLDTVPRQLCGSLAKLLAHLSKGKGDNTKLQRIALLTTQMALRSQDVDALDHMRDAFSNLGIDSEFGAEVVEITLSALQGLEIDPSSKIRTIGIKILYLVFKAFPKAVSSEANLERLAAIYTARYTRQDRQLLEMLVHVEALGQGSVRRSGLLWGGHRARFSSWEVQDMLFKGTIVQESILTLEPSVMRETIGCMPLPGLSFDPATPLVDPPEFQENGSCYDPAFILALFKQWLAFGSHMEMIQFVRRHNLGLLLTCLSSPDAALRKVSYHLLDEVYLQAETSRFVERHQLLVLLQVLKNVIEDRSSTPPPLPCVLTQFAAAASSIVINPVHPLYNHVNYFIVESPLLSLRLLPMFVNCFVSFSKGSRQDRVWLLKILSKGLKLPGDFPLYSRCHAFTSLMSYYHSPSPDAKDASDHQLPILELFFHAARQPHFAATLVGELGGLNFLQSIACSKAWDLGPLLALRLGYQLILSADMQNLSWKLPCWPQVLLTLAHDSLDDPVYGVAGAEAALRVCSLVVSVSVANPSVDLHLLKSLIGATLAKACFALSSSEAHMREFEPSSPGGGEASTCHGGFRTFSELTHVPVELKHFNQLYLQATLFGLQVLGQLPAKLPLPIPAEISTRFSSTSHLWKFLVSRALALRGGSNLASDNSALTWVLDLP</sequence>